<dbReference type="AlphaFoldDB" id="A0A9P4K7N1"/>
<sequence>MPVEALPPEIWAMVIQTVDDYCFAWFVLRRVSPFLRQVTEDVFATRIIRDCRIRFAGNYARSIASDAMEAKHSMASIGNTTFSFNATNFSPPTTKEKVVLRLQDQFCWPGCPLCCLGHQPFFAQTRRTEALLSKEAQFIRHHGELRCHKLPSVALDRVRKEISLDWRALCQTLYYQELKERQVRRPWIRHVTSVTNGTNPMQIRFYGEAGKQLKLRYQTWGREELLEGCKEDGWIFWATPRDENDVITLNLHSRHHKRKRATTHTTKHSYSLRRPRLQF</sequence>
<comment type="caution">
    <text evidence="2">The sequence shown here is derived from an EMBL/GenBank/DDBJ whole genome shotgun (WGS) entry which is preliminary data.</text>
</comment>
<dbReference type="EMBL" id="ML986617">
    <property type="protein sequence ID" value="KAF2264309.1"/>
    <property type="molecule type" value="Genomic_DNA"/>
</dbReference>
<evidence type="ECO:0000256" key="1">
    <source>
        <dbReference type="SAM" id="MobiDB-lite"/>
    </source>
</evidence>
<feature type="region of interest" description="Disordered" evidence="1">
    <location>
        <begin position="257"/>
        <end position="279"/>
    </location>
</feature>
<organism evidence="2 3">
    <name type="scientific">Lojkania enalia</name>
    <dbReference type="NCBI Taxonomy" id="147567"/>
    <lineage>
        <taxon>Eukaryota</taxon>
        <taxon>Fungi</taxon>
        <taxon>Dikarya</taxon>
        <taxon>Ascomycota</taxon>
        <taxon>Pezizomycotina</taxon>
        <taxon>Dothideomycetes</taxon>
        <taxon>Pleosporomycetidae</taxon>
        <taxon>Pleosporales</taxon>
        <taxon>Pleosporales incertae sedis</taxon>
        <taxon>Lojkania</taxon>
    </lineage>
</organism>
<dbReference type="Proteomes" id="UP000800093">
    <property type="component" value="Unassembled WGS sequence"/>
</dbReference>
<gene>
    <name evidence="2" type="ORF">CC78DRAFT_544285</name>
</gene>
<accession>A0A9P4K7N1</accession>
<evidence type="ECO:0000313" key="3">
    <source>
        <dbReference type="Proteomes" id="UP000800093"/>
    </source>
</evidence>
<reference evidence="3" key="1">
    <citation type="journal article" date="2020" name="Stud. Mycol.">
        <title>101 Dothideomycetes genomes: A test case for predicting lifestyles and emergence of pathogens.</title>
        <authorList>
            <person name="Haridas S."/>
            <person name="Albert R."/>
            <person name="Binder M."/>
            <person name="Bloem J."/>
            <person name="LaButti K."/>
            <person name="Salamov A."/>
            <person name="Andreopoulos B."/>
            <person name="Baker S."/>
            <person name="Barry K."/>
            <person name="Bills G."/>
            <person name="Bluhm B."/>
            <person name="Cannon C."/>
            <person name="Castanera R."/>
            <person name="Culley D."/>
            <person name="Daum C."/>
            <person name="Ezra D."/>
            <person name="Gonzalez J."/>
            <person name="Henrissat B."/>
            <person name="Kuo A."/>
            <person name="Liang C."/>
            <person name="Lipzen A."/>
            <person name="Lutzoni F."/>
            <person name="Magnuson J."/>
            <person name="Mondo S."/>
            <person name="Nolan M."/>
            <person name="Ohm R."/>
            <person name="Pangilinan J."/>
            <person name="Park H.-J."/>
            <person name="Ramirez L."/>
            <person name="Alfaro M."/>
            <person name="Sun H."/>
            <person name="Tritt A."/>
            <person name="Yoshinaga Y."/>
            <person name="Zwiers L.-H."/>
            <person name="Turgeon B."/>
            <person name="Goodwin S."/>
            <person name="Spatafora J."/>
            <person name="Crous P."/>
            <person name="Grigoriev I."/>
        </authorList>
    </citation>
    <scope>NUCLEOTIDE SEQUENCE [LARGE SCALE GENOMIC DNA]</scope>
    <source>
        <strain evidence="3">CBS 304.66</strain>
    </source>
</reference>
<dbReference type="OrthoDB" id="3794788at2759"/>
<keyword evidence="3" id="KW-1185">Reference proteome</keyword>
<proteinExistence type="predicted"/>
<name>A0A9P4K7N1_9PLEO</name>
<evidence type="ECO:0000313" key="2">
    <source>
        <dbReference type="EMBL" id="KAF2264309.1"/>
    </source>
</evidence>
<protein>
    <submittedName>
        <fullName evidence="2">Uncharacterized protein</fullName>
    </submittedName>
</protein>